<dbReference type="Pfam" id="PF00697">
    <property type="entry name" value="PRAI"/>
    <property type="match status" value="1"/>
</dbReference>
<dbReference type="KEGG" id="shv:AAT16_03235"/>
<reference evidence="13 15" key="3">
    <citation type="submission" date="2016-10" db="EMBL/GenBank/DDBJ databases">
        <authorList>
            <person name="Varghese N."/>
            <person name="Submissions S."/>
        </authorList>
    </citation>
    <scope>NUCLEOTIDE SEQUENCE [LARGE SCALE GENOMIC DNA]</scope>
    <source>
        <strain evidence="13 15">CGMCC 1.6501</strain>
    </source>
</reference>
<dbReference type="Proteomes" id="UP000034029">
    <property type="component" value="Chromosome"/>
</dbReference>
<dbReference type="EMBL" id="FOTB01000004">
    <property type="protein sequence ID" value="SFK82491.1"/>
    <property type="molecule type" value="Genomic_DNA"/>
</dbReference>
<evidence type="ECO:0000313" key="14">
    <source>
        <dbReference type="Proteomes" id="UP000034029"/>
    </source>
</evidence>
<evidence type="ECO:0000256" key="6">
    <source>
        <dbReference type="ARBA" id="ARBA00022605"/>
    </source>
</evidence>
<sequence length="208" mass="22356">MKVKICGVKTVEAAKAIEDAGADMIGFLFAESRRRVTVDQAEEMARALAPGIKKAGVFVNASKEEIEDAVERVGLDYVQLHGDEDADFAKSIDTGIIKAFSNASGCTFKEMFEYPADFILIDSGSGQSRGGTGKTFDWSDLNHADVDKDRLILAGGLNRDNVAAAYREVGPYAVDLSSGAETDGNKDPEKIQNIMEKVKGVVNDGKDI</sequence>
<evidence type="ECO:0000259" key="11">
    <source>
        <dbReference type="Pfam" id="PF00697"/>
    </source>
</evidence>
<evidence type="ECO:0000313" key="15">
    <source>
        <dbReference type="Proteomes" id="UP000183090"/>
    </source>
</evidence>
<evidence type="ECO:0000256" key="3">
    <source>
        <dbReference type="ARBA" id="ARBA00007571"/>
    </source>
</evidence>
<dbReference type="Proteomes" id="UP000183090">
    <property type="component" value="Unassembled WGS sequence"/>
</dbReference>
<gene>
    <name evidence="10" type="primary">trpF</name>
    <name evidence="12" type="ORF">AAT16_03235</name>
    <name evidence="13" type="ORF">SAMN05216235_1875</name>
</gene>
<reference evidence="12 14" key="1">
    <citation type="journal article" date="2015" name="Int. J. Syst. Evol. Microbiol.">
        <title>Complete genome sequence of Salinicoccus halodurans H3B36, isolated from the Qaidam Basin in China.</title>
        <authorList>
            <person name="Jiang K."/>
            <person name="Xue Y."/>
            <person name="Ma Y."/>
        </authorList>
    </citation>
    <scope>NUCLEOTIDE SEQUENCE [LARGE SCALE GENOMIC DNA]</scope>
    <source>
        <strain evidence="12 14">H3B36</strain>
    </source>
</reference>
<name>A0A0F7HJR1_9STAP</name>
<dbReference type="OrthoDB" id="9786954at2"/>
<evidence type="ECO:0000256" key="8">
    <source>
        <dbReference type="ARBA" id="ARBA00023141"/>
    </source>
</evidence>
<dbReference type="PANTHER" id="PTHR42894:SF1">
    <property type="entry name" value="N-(5'-PHOSPHORIBOSYL)ANTHRANILATE ISOMERASE"/>
    <property type="match status" value="1"/>
</dbReference>
<dbReference type="RefSeq" id="WP_046789509.1">
    <property type="nucleotide sequence ID" value="NZ_CP011366.1"/>
</dbReference>
<evidence type="ECO:0000256" key="4">
    <source>
        <dbReference type="ARBA" id="ARBA00012572"/>
    </source>
</evidence>
<accession>A0A0F7HJR1</accession>
<evidence type="ECO:0000256" key="10">
    <source>
        <dbReference type="HAMAP-Rule" id="MF_00135"/>
    </source>
</evidence>
<evidence type="ECO:0000256" key="9">
    <source>
        <dbReference type="ARBA" id="ARBA00023235"/>
    </source>
</evidence>
<dbReference type="NCBIfam" id="NF002300">
    <property type="entry name" value="PRK01222.1-7"/>
    <property type="match status" value="1"/>
</dbReference>
<dbReference type="AlphaFoldDB" id="A0A0F7HJR1"/>
<dbReference type="InterPro" id="IPR001240">
    <property type="entry name" value="PRAI_dom"/>
</dbReference>
<organism evidence="13 15">
    <name type="scientific">Salinicoccus halodurans</name>
    <dbReference type="NCBI Taxonomy" id="407035"/>
    <lineage>
        <taxon>Bacteria</taxon>
        <taxon>Bacillati</taxon>
        <taxon>Bacillota</taxon>
        <taxon>Bacilli</taxon>
        <taxon>Bacillales</taxon>
        <taxon>Staphylococcaceae</taxon>
        <taxon>Salinicoccus</taxon>
    </lineage>
</organism>
<dbReference type="EMBL" id="CP011366">
    <property type="protein sequence ID" value="AKG73318.1"/>
    <property type="molecule type" value="Genomic_DNA"/>
</dbReference>
<keyword evidence="8 10" id="KW-0057">Aromatic amino acid biosynthesis</keyword>
<dbReference type="SUPFAM" id="SSF51366">
    <property type="entry name" value="Ribulose-phoshate binding barrel"/>
    <property type="match status" value="1"/>
</dbReference>
<evidence type="ECO:0000256" key="7">
    <source>
        <dbReference type="ARBA" id="ARBA00022822"/>
    </source>
</evidence>
<comment type="catalytic activity">
    <reaction evidence="1 10">
        <text>N-(5-phospho-beta-D-ribosyl)anthranilate = 1-(2-carboxyphenylamino)-1-deoxy-D-ribulose 5-phosphate</text>
        <dbReference type="Rhea" id="RHEA:21540"/>
        <dbReference type="ChEBI" id="CHEBI:18277"/>
        <dbReference type="ChEBI" id="CHEBI:58613"/>
        <dbReference type="EC" id="5.3.1.24"/>
    </reaction>
</comment>
<dbReference type="PANTHER" id="PTHR42894">
    <property type="entry name" value="N-(5'-PHOSPHORIBOSYL)ANTHRANILATE ISOMERASE"/>
    <property type="match status" value="1"/>
</dbReference>
<dbReference type="InterPro" id="IPR011060">
    <property type="entry name" value="RibuloseP-bd_barrel"/>
</dbReference>
<evidence type="ECO:0000313" key="13">
    <source>
        <dbReference type="EMBL" id="SFK82491.1"/>
    </source>
</evidence>
<reference evidence="14" key="2">
    <citation type="submission" date="2015-04" db="EMBL/GenBank/DDBJ databases">
        <title>Complete genome sequence of Salinicoccus halodurans strain H3B36, isolated from the Qaidam basin of China.</title>
        <authorList>
            <person name="Ma Y."/>
            <person name="Jiang K."/>
            <person name="Xue Y."/>
        </authorList>
    </citation>
    <scope>NUCLEOTIDE SEQUENCE [LARGE SCALE GENOMIC DNA]</scope>
    <source>
        <strain evidence="14">H3B36</strain>
    </source>
</reference>
<dbReference type="InterPro" id="IPR013785">
    <property type="entry name" value="Aldolase_TIM"/>
</dbReference>
<dbReference type="CDD" id="cd00405">
    <property type="entry name" value="PRAI"/>
    <property type="match status" value="1"/>
</dbReference>
<dbReference type="GO" id="GO:0004640">
    <property type="term" value="F:phosphoribosylanthranilate isomerase activity"/>
    <property type="evidence" value="ECO:0007669"/>
    <property type="project" value="UniProtKB-UniRule"/>
</dbReference>
<keyword evidence="9 10" id="KW-0413">Isomerase</keyword>
<evidence type="ECO:0000256" key="1">
    <source>
        <dbReference type="ARBA" id="ARBA00001164"/>
    </source>
</evidence>
<feature type="domain" description="N-(5'phosphoribosyl) anthranilate isomerase (PRAI)" evidence="11">
    <location>
        <begin position="3"/>
        <end position="196"/>
    </location>
</feature>
<keyword evidence="6 10" id="KW-0028">Amino-acid biosynthesis</keyword>
<dbReference type="FunFam" id="3.20.20.70:FF:000075">
    <property type="entry name" value="Tryptophan biosynthesis protein TRP1"/>
    <property type="match status" value="1"/>
</dbReference>
<dbReference type="Gene3D" id="3.20.20.70">
    <property type="entry name" value="Aldolase class I"/>
    <property type="match status" value="1"/>
</dbReference>
<protein>
    <recommendedName>
        <fullName evidence="5 10">N-(5'-phosphoribosyl)anthranilate isomerase</fullName>
        <shortName evidence="10">PRAI</shortName>
        <ecNumber evidence="4 10">5.3.1.24</ecNumber>
    </recommendedName>
</protein>
<evidence type="ECO:0000313" key="12">
    <source>
        <dbReference type="EMBL" id="AKG73318.1"/>
    </source>
</evidence>
<keyword evidence="14" id="KW-1185">Reference proteome</keyword>
<proteinExistence type="inferred from homology"/>
<evidence type="ECO:0000256" key="2">
    <source>
        <dbReference type="ARBA" id="ARBA00004664"/>
    </source>
</evidence>
<evidence type="ECO:0000256" key="5">
    <source>
        <dbReference type="ARBA" id="ARBA00022272"/>
    </source>
</evidence>
<dbReference type="EC" id="5.3.1.24" evidence="4 10"/>
<dbReference type="HAMAP" id="MF_00135">
    <property type="entry name" value="PRAI"/>
    <property type="match status" value="1"/>
</dbReference>
<keyword evidence="7 10" id="KW-0822">Tryptophan biosynthesis</keyword>
<dbReference type="GO" id="GO:0000162">
    <property type="term" value="P:L-tryptophan biosynthetic process"/>
    <property type="evidence" value="ECO:0007669"/>
    <property type="project" value="UniProtKB-UniRule"/>
</dbReference>
<comment type="similarity">
    <text evidence="3 10">Belongs to the TrpF family.</text>
</comment>
<dbReference type="InterPro" id="IPR044643">
    <property type="entry name" value="TrpF_fam"/>
</dbReference>
<comment type="pathway">
    <text evidence="2 10">Amino-acid biosynthesis; L-tryptophan biosynthesis; L-tryptophan from chorismate: step 3/5.</text>
</comment>